<name>A0A1H2BSK5_MUCMA</name>
<organism evidence="2 3">
    <name type="scientific">Mucilaginibacter mallensis</name>
    <dbReference type="NCBI Taxonomy" id="652787"/>
    <lineage>
        <taxon>Bacteria</taxon>
        <taxon>Pseudomonadati</taxon>
        <taxon>Bacteroidota</taxon>
        <taxon>Sphingobacteriia</taxon>
        <taxon>Sphingobacteriales</taxon>
        <taxon>Sphingobacteriaceae</taxon>
        <taxon>Mucilaginibacter</taxon>
    </lineage>
</organism>
<feature type="signal peptide" evidence="1">
    <location>
        <begin position="1"/>
        <end position="19"/>
    </location>
</feature>
<evidence type="ECO:0000313" key="2">
    <source>
        <dbReference type="EMBL" id="SDT61104.1"/>
    </source>
</evidence>
<dbReference type="Pfam" id="PF13715">
    <property type="entry name" value="CarbopepD_reg_2"/>
    <property type="match status" value="1"/>
</dbReference>
<dbReference type="InterPro" id="IPR043741">
    <property type="entry name" value="DUF5686"/>
</dbReference>
<dbReference type="Proteomes" id="UP000199679">
    <property type="component" value="Chromosome I"/>
</dbReference>
<gene>
    <name evidence="2" type="ORF">SAMN05216490_4317</name>
</gene>
<sequence>MLRHLLLIFTLFIAISASAQQYALSGRITDQQNHAVEFASIYIKNSTYGTTANESGRYQFKLNPGTYSVIYRFVGYKERIESVTITDHDEVRNITMENEVFKLGTVQIQGKHVKDTAADDIMRQVIAKREFYLNEVNEYSCAVYIKGVQRLLRAPKKLMGKTVQEKLDLDSLGRGILFQAESFSTLSIQQPNKIREETIASKTVGLNPTFNYTKASDLNVNFYKNIFSIPGLSNHGFLSPVASNAFNLYRYKLIGRTTENGHIIDQIRVIPRHDHTPTFKGSIYILEGDWRLYSIDLYLTKKDNGLNFIDTMKVSQQYIPIKDNIWQLVSSQYSFSGTVLGFVFGGYYNSIYNNYNLDPKFPDGYFTGEILKFDTAATTKSADYWNANRPVPLTLQEAKDLNEKDSLASVKRTKGYLDSFQHSNNRFLPIPYTIFGHTSSYKNGTDSVYLYPFINTLYYNTVEGYGLNLQARYTHKINDLQSYDFTPELRYGVANKMFTANVNGEYNYDPFHNAKFFGGFGSAILDLNNVGTRSLYFNTLSTLLSERNYVKYYKSEYGDIGYQREIANGVLWTASLTYANRIQLFNTSFNHINTFNGRSYTSNNPLLPNAPADDKSILFPENKALTFNTSFRLTFDQQYITRPTGRIDVPSKYPVVTVDYRQGINSLGSDVKYNFVSLNVAQNRIPIGLIGYSAFSLTAGDFFNRDKLYFMDYNHFLGNQGTTFDPTYVGSFHFLPFYTFSTDQAFLEAHYQHNFSGTILNNLDFLRDLKLEEIIGANFLTEKNNRDYSEFYVGIQRFIFRIDYGIAFEGNKKYMQGFKLYYGIK</sequence>
<dbReference type="AlphaFoldDB" id="A0A1H2BSK5"/>
<dbReference type="Gene3D" id="2.60.40.1120">
    <property type="entry name" value="Carboxypeptidase-like, regulatory domain"/>
    <property type="match status" value="1"/>
</dbReference>
<dbReference type="OrthoDB" id="983143at2"/>
<keyword evidence="1" id="KW-0732">Signal</keyword>
<proteinExistence type="predicted"/>
<feature type="chain" id="PRO_5009270350" evidence="1">
    <location>
        <begin position="20"/>
        <end position="825"/>
    </location>
</feature>
<evidence type="ECO:0000313" key="3">
    <source>
        <dbReference type="Proteomes" id="UP000199679"/>
    </source>
</evidence>
<evidence type="ECO:0000256" key="1">
    <source>
        <dbReference type="SAM" id="SignalP"/>
    </source>
</evidence>
<dbReference type="STRING" id="652787.SAMN05216490_4317"/>
<accession>A0A1H2BSK5</accession>
<dbReference type="SUPFAM" id="SSF49464">
    <property type="entry name" value="Carboxypeptidase regulatory domain-like"/>
    <property type="match status" value="1"/>
</dbReference>
<dbReference type="RefSeq" id="WP_091377970.1">
    <property type="nucleotide sequence ID" value="NZ_LT629740.1"/>
</dbReference>
<dbReference type="Pfam" id="PF18939">
    <property type="entry name" value="DUF5686"/>
    <property type="match status" value="1"/>
</dbReference>
<dbReference type="InterPro" id="IPR008969">
    <property type="entry name" value="CarboxyPept-like_regulatory"/>
</dbReference>
<protein>
    <submittedName>
        <fullName evidence="2">CarboxypepD_reg-like domain-containing protein</fullName>
    </submittedName>
</protein>
<keyword evidence="3" id="KW-1185">Reference proteome</keyword>
<dbReference type="EMBL" id="LT629740">
    <property type="protein sequence ID" value="SDT61104.1"/>
    <property type="molecule type" value="Genomic_DNA"/>
</dbReference>
<reference evidence="2 3" key="1">
    <citation type="submission" date="2016-10" db="EMBL/GenBank/DDBJ databases">
        <authorList>
            <person name="de Groot N.N."/>
        </authorList>
    </citation>
    <scope>NUCLEOTIDE SEQUENCE [LARGE SCALE GENOMIC DNA]</scope>
    <source>
        <strain evidence="2 3">MP1X4</strain>
    </source>
</reference>